<feature type="region of interest" description="Disordered" evidence="1">
    <location>
        <begin position="1"/>
        <end position="22"/>
    </location>
</feature>
<accession>A0A2T7PAB7</accession>
<evidence type="ECO:0000313" key="3">
    <source>
        <dbReference type="Proteomes" id="UP000245119"/>
    </source>
</evidence>
<dbReference type="Proteomes" id="UP000245119">
    <property type="component" value="Linkage Group LG5"/>
</dbReference>
<keyword evidence="3" id="KW-1185">Reference proteome</keyword>
<gene>
    <name evidence="2" type="ORF">C0Q70_09615</name>
</gene>
<name>A0A2T7PAB7_POMCA</name>
<dbReference type="AlphaFoldDB" id="A0A2T7PAB7"/>
<dbReference type="EMBL" id="PZQS01000005">
    <property type="protein sequence ID" value="PVD30351.1"/>
    <property type="molecule type" value="Genomic_DNA"/>
</dbReference>
<evidence type="ECO:0000256" key="1">
    <source>
        <dbReference type="SAM" id="MobiDB-lite"/>
    </source>
</evidence>
<protein>
    <recommendedName>
        <fullName evidence="4">H15 domain-containing protein</fullName>
    </recommendedName>
</protein>
<feature type="compositionally biased region" description="Basic and acidic residues" evidence="1">
    <location>
        <begin position="85"/>
        <end position="94"/>
    </location>
</feature>
<sequence>MQGSDQFQSSNDGATHSKPQISLSRVASAISQLADRNGSKLSDIRNAIASQTGVQPTLQQLQTVVRKGVRDGALNKATQHRFMVDRGFRSARETTRKRRRGRSHSVDSYRARRRFRSRGPFQDQSLSQRVSSE</sequence>
<feature type="compositionally biased region" description="Polar residues" evidence="1">
    <location>
        <begin position="122"/>
        <end position="133"/>
    </location>
</feature>
<dbReference type="Gene3D" id="1.10.10.10">
    <property type="entry name" value="Winged helix-like DNA-binding domain superfamily/Winged helix DNA-binding domain"/>
    <property type="match status" value="1"/>
</dbReference>
<proteinExistence type="predicted"/>
<evidence type="ECO:0008006" key="4">
    <source>
        <dbReference type="Google" id="ProtNLM"/>
    </source>
</evidence>
<comment type="caution">
    <text evidence="2">The sequence shown here is derived from an EMBL/GenBank/DDBJ whole genome shotgun (WGS) entry which is preliminary data.</text>
</comment>
<organism evidence="2 3">
    <name type="scientific">Pomacea canaliculata</name>
    <name type="common">Golden apple snail</name>
    <dbReference type="NCBI Taxonomy" id="400727"/>
    <lineage>
        <taxon>Eukaryota</taxon>
        <taxon>Metazoa</taxon>
        <taxon>Spiralia</taxon>
        <taxon>Lophotrochozoa</taxon>
        <taxon>Mollusca</taxon>
        <taxon>Gastropoda</taxon>
        <taxon>Caenogastropoda</taxon>
        <taxon>Architaenioglossa</taxon>
        <taxon>Ampullarioidea</taxon>
        <taxon>Ampullariidae</taxon>
        <taxon>Pomacea</taxon>
    </lineage>
</organism>
<dbReference type="InterPro" id="IPR036388">
    <property type="entry name" value="WH-like_DNA-bd_sf"/>
</dbReference>
<evidence type="ECO:0000313" key="2">
    <source>
        <dbReference type="EMBL" id="PVD30351.1"/>
    </source>
</evidence>
<feature type="region of interest" description="Disordered" evidence="1">
    <location>
        <begin position="85"/>
        <end position="133"/>
    </location>
</feature>
<reference evidence="2 3" key="1">
    <citation type="submission" date="2018-04" db="EMBL/GenBank/DDBJ databases">
        <title>The genome of golden apple snail Pomacea canaliculata provides insight into stress tolerance and invasive adaptation.</title>
        <authorList>
            <person name="Liu C."/>
            <person name="Liu B."/>
            <person name="Ren Y."/>
            <person name="Zhang Y."/>
            <person name="Wang H."/>
            <person name="Li S."/>
            <person name="Jiang F."/>
            <person name="Yin L."/>
            <person name="Zhang G."/>
            <person name="Qian W."/>
            <person name="Fan W."/>
        </authorList>
    </citation>
    <scope>NUCLEOTIDE SEQUENCE [LARGE SCALE GENOMIC DNA]</scope>
    <source>
        <strain evidence="2">SZHN2017</strain>
        <tissue evidence="2">Muscle</tissue>
    </source>
</reference>